<dbReference type="RefSeq" id="WP_344026593.1">
    <property type="nucleotide sequence ID" value="NZ_BAAABX010000048.1"/>
</dbReference>
<proteinExistence type="predicted"/>
<sequence>MAPLDPEADAEALHAVYGDPEVMAWWTRPATASVAGTRRLLAEESERRGAALWTVRAGNGTVVGVAGLLGAVEIPGLTWILARHAWGQGFATEAAAAVVEHAFAHDGLERVEAWVEADNARSLAVCRRLGMVRRGMLAQHYAHREGPHEVVVWGLANPRKEQNPPPVLHVEPMLPVADVAATLEVLRSVLSARVAFSVGDPVEVAGLVLGPWSVGPSIRIVTAPRSQSAPVTLALDVGTGLDDLYRRAADSGVGRVEPPIEQPWGVREFVFQLPEGHRLVFGAPA</sequence>
<dbReference type="Proteomes" id="UP001500879">
    <property type="component" value="Unassembled WGS sequence"/>
</dbReference>
<evidence type="ECO:0000259" key="2">
    <source>
        <dbReference type="PROSITE" id="PS51819"/>
    </source>
</evidence>
<feature type="domain" description="N-acetyltransferase" evidence="1">
    <location>
        <begin position="1"/>
        <end position="158"/>
    </location>
</feature>
<dbReference type="PANTHER" id="PTHR43792:SF1">
    <property type="entry name" value="N-ACETYLTRANSFERASE DOMAIN-CONTAINING PROTEIN"/>
    <property type="match status" value="1"/>
</dbReference>
<evidence type="ECO:0008006" key="5">
    <source>
        <dbReference type="Google" id="ProtNLM"/>
    </source>
</evidence>
<dbReference type="PROSITE" id="PS51819">
    <property type="entry name" value="VOC"/>
    <property type="match status" value="1"/>
</dbReference>
<dbReference type="SUPFAM" id="SSF55729">
    <property type="entry name" value="Acyl-CoA N-acyltransferases (Nat)"/>
    <property type="match status" value="1"/>
</dbReference>
<keyword evidence="4" id="KW-1185">Reference proteome</keyword>
<dbReference type="Gene3D" id="3.10.180.10">
    <property type="entry name" value="2,3-Dihydroxybiphenyl 1,2-Dioxygenase, domain 1"/>
    <property type="match status" value="1"/>
</dbReference>
<reference evidence="3 4" key="1">
    <citation type="journal article" date="2019" name="Int. J. Syst. Evol. Microbiol.">
        <title>The Global Catalogue of Microorganisms (GCM) 10K type strain sequencing project: providing services to taxonomists for standard genome sequencing and annotation.</title>
        <authorList>
            <consortium name="The Broad Institute Genomics Platform"/>
            <consortium name="The Broad Institute Genome Sequencing Center for Infectious Disease"/>
            <person name="Wu L."/>
            <person name="Ma J."/>
        </authorList>
    </citation>
    <scope>NUCLEOTIDE SEQUENCE [LARGE SCALE GENOMIC DNA]</scope>
    <source>
        <strain evidence="3 4">JCM 4788</strain>
    </source>
</reference>
<evidence type="ECO:0000259" key="1">
    <source>
        <dbReference type="PROSITE" id="PS51186"/>
    </source>
</evidence>
<gene>
    <name evidence="3" type="ORF">GCM10010357_41720</name>
</gene>
<dbReference type="PANTHER" id="PTHR43792">
    <property type="entry name" value="GNAT FAMILY, PUTATIVE (AFU_ORTHOLOGUE AFUA_3G00765)-RELATED-RELATED"/>
    <property type="match status" value="1"/>
</dbReference>
<dbReference type="Gene3D" id="3.40.630.30">
    <property type="match status" value="1"/>
</dbReference>
<dbReference type="InterPro" id="IPR029068">
    <property type="entry name" value="Glyas_Bleomycin-R_OHBP_Dase"/>
</dbReference>
<dbReference type="InterPro" id="IPR051531">
    <property type="entry name" value="N-acetyltransferase"/>
</dbReference>
<dbReference type="Pfam" id="PF13302">
    <property type="entry name" value="Acetyltransf_3"/>
    <property type="match status" value="1"/>
</dbReference>
<evidence type="ECO:0000313" key="3">
    <source>
        <dbReference type="EMBL" id="GAA0415999.1"/>
    </source>
</evidence>
<dbReference type="CDD" id="cd16354">
    <property type="entry name" value="BAT"/>
    <property type="match status" value="1"/>
</dbReference>
<dbReference type="InterPro" id="IPR016181">
    <property type="entry name" value="Acyl_CoA_acyltransferase"/>
</dbReference>
<name>A0ABN0YWN7_9ACTN</name>
<organism evidence="3 4">
    <name type="scientific">Streptomyces luteireticuli</name>
    <dbReference type="NCBI Taxonomy" id="173858"/>
    <lineage>
        <taxon>Bacteria</taxon>
        <taxon>Bacillati</taxon>
        <taxon>Actinomycetota</taxon>
        <taxon>Actinomycetes</taxon>
        <taxon>Kitasatosporales</taxon>
        <taxon>Streptomycetaceae</taxon>
        <taxon>Streptomyces</taxon>
    </lineage>
</organism>
<protein>
    <recommendedName>
        <fullName evidence="5">GNAT family N-acetyltransferase</fullName>
    </recommendedName>
</protein>
<dbReference type="InterPro" id="IPR037523">
    <property type="entry name" value="VOC_core"/>
</dbReference>
<feature type="domain" description="VOC" evidence="2">
    <location>
        <begin position="166"/>
        <end position="284"/>
    </location>
</feature>
<dbReference type="SUPFAM" id="SSF54593">
    <property type="entry name" value="Glyoxalase/Bleomycin resistance protein/Dihydroxybiphenyl dioxygenase"/>
    <property type="match status" value="1"/>
</dbReference>
<comment type="caution">
    <text evidence="3">The sequence shown here is derived from an EMBL/GenBank/DDBJ whole genome shotgun (WGS) entry which is preliminary data.</text>
</comment>
<dbReference type="EMBL" id="BAAABX010000048">
    <property type="protein sequence ID" value="GAA0415999.1"/>
    <property type="molecule type" value="Genomic_DNA"/>
</dbReference>
<dbReference type="PROSITE" id="PS51186">
    <property type="entry name" value="GNAT"/>
    <property type="match status" value="1"/>
</dbReference>
<evidence type="ECO:0000313" key="4">
    <source>
        <dbReference type="Proteomes" id="UP001500879"/>
    </source>
</evidence>
<dbReference type="InterPro" id="IPR000182">
    <property type="entry name" value="GNAT_dom"/>
</dbReference>
<accession>A0ABN0YWN7</accession>